<proteinExistence type="predicted"/>
<protein>
    <submittedName>
        <fullName evidence="1">Uncharacterized protein</fullName>
    </submittedName>
</protein>
<dbReference type="AlphaFoldDB" id="A0A438CUC4"/>
<gene>
    <name evidence="1" type="ORF">CK203_099718</name>
</gene>
<evidence type="ECO:0000313" key="1">
    <source>
        <dbReference type="EMBL" id="RVW26790.1"/>
    </source>
</evidence>
<dbReference type="EMBL" id="QGNW01001983">
    <property type="protein sequence ID" value="RVW26790.1"/>
    <property type="molecule type" value="Genomic_DNA"/>
</dbReference>
<sequence>MPTQRSWSYHGLVQKSPLLSGKTNRGWAHETICLHSHMTKRNGPRFGRPSPATLVALRVVINYIHGGPADKKYNSKWKKQRLLRVASVREHISFIQHNLSDGGVCPVDDTITFPR</sequence>
<evidence type="ECO:0000313" key="2">
    <source>
        <dbReference type="Proteomes" id="UP000288805"/>
    </source>
</evidence>
<reference evidence="1 2" key="1">
    <citation type="journal article" date="2018" name="PLoS Genet.">
        <title>Population sequencing reveals clonal diversity and ancestral inbreeding in the grapevine cultivar Chardonnay.</title>
        <authorList>
            <person name="Roach M.J."/>
            <person name="Johnson D.L."/>
            <person name="Bohlmann J."/>
            <person name="van Vuuren H.J."/>
            <person name="Jones S.J."/>
            <person name="Pretorius I.S."/>
            <person name="Schmidt S.A."/>
            <person name="Borneman A.R."/>
        </authorList>
    </citation>
    <scope>NUCLEOTIDE SEQUENCE [LARGE SCALE GENOMIC DNA]</scope>
    <source>
        <strain evidence="2">cv. Chardonnay</strain>
        <tissue evidence="1">Leaf</tissue>
    </source>
</reference>
<accession>A0A438CUC4</accession>
<name>A0A438CUC4_VITVI</name>
<dbReference type="Proteomes" id="UP000288805">
    <property type="component" value="Unassembled WGS sequence"/>
</dbReference>
<organism evidence="1 2">
    <name type="scientific">Vitis vinifera</name>
    <name type="common">Grape</name>
    <dbReference type="NCBI Taxonomy" id="29760"/>
    <lineage>
        <taxon>Eukaryota</taxon>
        <taxon>Viridiplantae</taxon>
        <taxon>Streptophyta</taxon>
        <taxon>Embryophyta</taxon>
        <taxon>Tracheophyta</taxon>
        <taxon>Spermatophyta</taxon>
        <taxon>Magnoliopsida</taxon>
        <taxon>eudicotyledons</taxon>
        <taxon>Gunneridae</taxon>
        <taxon>Pentapetalae</taxon>
        <taxon>rosids</taxon>
        <taxon>Vitales</taxon>
        <taxon>Vitaceae</taxon>
        <taxon>Viteae</taxon>
        <taxon>Vitis</taxon>
    </lineage>
</organism>
<comment type="caution">
    <text evidence="1">The sequence shown here is derived from an EMBL/GenBank/DDBJ whole genome shotgun (WGS) entry which is preliminary data.</text>
</comment>